<protein>
    <submittedName>
        <fullName evidence="1">Uncharacterized protein</fullName>
    </submittedName>
</protein>
<sequence>MILHQLKDMQKNEDHQIKKLKFTKLNMELQLLSNGFSAMLKLYLSMHAFYNLCLALDLNVTLTYLCGTENVVDIHMDLNARMTVAAGSGNTDFISRKINLLNSHYVHT</sequence>
<dbReference type="AlphaFoldDB" id="A0A9J5YV07"/>
<dbReference type="Proteomes" id="UP000824120">
    <property type="component" value="Chromosome 5"/>
</dbReference>
<proteinExistence type="predicted"/>
<gene>
    <name evidence="1" type="ORF">H5410_026063</name>
</gene>
<keyword evidence="2" id="KW-1185">Reference proteome</keyword>
<reference evidence="1 2" key="1">
    <citation type="submission" date="2020-09" db="EMBL/GenBank/DDBJ databases">
        <title>De no assembly of potato wild relative species, Solanum commersonii.</title>
        <authorList>
            <person name="Cho K."/>
        </authorList>
    </citation>
    <scope>NUCLEOTIDE SEQUENCE [LARGE SCALE GENOMIC DNA]</scope>
    <source>
        <strain evidence="1">LZ3.2</strain>
        <tissue evidence="1">Leaf</tissue>
    </source>
</reference>
<evidence type="ECO:0000313" key="1">
    <source>
        <dbReference type="EMBL" id="KAG5604571.1"/>
    </source>
</evidence>
<organism evidence="1 2">
    <name type="scientific">Solanum commersonii</name>
    <name type="common">Commerson's wild potato</name>
    <name type="synonym">Commerson's nightshade</name>
    <dbReference type="NCBI Taxonomy" id="4109"/>
    <lineage>
        <taxon>Eukaryota</taxon>
        <taxon>Viridiplantae</taxon>
        <taxon>Streptophyta</taxon>
        <taxon>Embryophyta</taxon>
        <taxon>Tracheophyta</taxon>
        <taxon>Spermatophyta</taxon>
        <taxon>Magnoliopsida</taxon>
        <taxon>eudicotyledons</taxon>
        <taxon>Gunneridae</taxon>
        <taxon>Pentapetalae</taxon>
        <taxon>asterids</taxon>
        <taxon>lamiids</taxon>
        <taxon>Solanales</taxon>
        <taxon>Solanaceae</taxon>
        <taxon>Solanoideae</taxon>
        <taxon>Solaneae</taxon>
        <taxon>Solanum</taxon>
    </lineage>
</organism>
<comment type="caution">
    <text evidence="1">The sequence shown here is derived from an EMBL/GenBank/DDBJ whole genome shotgun (WGS) entry which is preliminary data.</text>
</comment>
<evidence type="ECO:0000313" key="2">
    <source>
        <dbReference type="Proteomes" id="UP000824120"/>
    </source>
</evidence>
<dbReference type="EMBL" id="JACXVP010000005">
    <property type="protein sequence ID" value="KAG5604571.1"/>
    <property type="molecule type" value="Genomic_DNA"/>
</dbReference>
<accession>A0A9J5YV07</accession>
<name>A0A9J5YV07_SOLCO</name>